<dbReference type="GO" id="GO:0003677">
    <property type="term" value="F:DNA binding"/>
    <property type="evidence" value="ECO:0007669"/>
    <property type="project" value="UniProtKB-UniRule"/>
</dbReference>
<dbReference type="GO" id="GO:0005829">
    <property type="term" value="C:cytosol"/>
    <property type="evidence" value="ECO:0007669"/>
    <property type="project" value="TreeGrafter"/>
</dbReference>
<dbReference type="Gene3D" id="3.40.50.300">
    <property type="entry name" value="P-loop containing nucleotide triphosphate hydrolases"/>
    <property type="match status" value="1"/>
</dbReference>
<dbReference type="PANTHER" id="PTHR30153:SF2">
    <property type="entry name" value="REPLICATIVE DNA HELICASE"/>
    <property type="match status" value="1"/>
</dbReference>
<keyword evidence="3 12" id="KW-0235">DNA replication</keyword>
<gene>
    <name evidence="15" type="primary">dnaB</name>
    <name evidence="15" type="ORF">NCTC12221_01006</name>
</gene>
<accession>A0A377JP57</accession>
<dbReference type="InterPro" id="IPR007692">
    <property type="entry name" value="DNA_helicase_DnaB"/>
</dbReference>
<evidence type="ECO:0000256" key="7">
    <source>
        <dbReference type="ARBA" id="ARBA00022840"/>
    </source>
</evidence>
<keyword evidence="9" id="KW-0413">Isomerase</keyword>
<dbReference type="Pfam" id="PF00772">
    <property type="entry name" value="DnaB"/>
    <property type="match status" value="1"/>
</dbReference>
<evidence type="ECO:0000256" key="12">
    <source>
        <dbReference type="RuleBase" id="RU362085"/>
    </source>
</evidence>
<dbReference type="SUPFAM" id="SSF52540">
    <property type="entry name" value="P-loop containing nucleoside triphosphate hydrolases"/>
    <property type="match status" value="1"/>
</dbReference>
<comment type="catalytic activity">
    <reaction evidence="10 12">
        <text>ATP + H2O = ADP + phosphate + H(+)</text>
        <dbReference type="Rhea" id="RHEA:13065"/>
        <dbReference type="ChEBI" id="CHEBI:15377"/>
        <dbReference type="ChEBI" id="CHEBI:15378"/>
        <dbReference type="ChEBI" id="CHEBI:30616"/>
        <dbReference type="ChEBI" id="CHEBI:43474"/>
        <dbReference type="ChEBI" id="CHEBI:456216"/>
        <dbReference type="EC" id="5.6.2.3"/>
    </reaction>
</comment>
<dbReference type="FunFam" id="3.40.50.300:FF:000351">
    <property type="entry name" value="Replicative DNA helicase"/>
    <property type="match status" value="1"/>
</dbReference>
<dbReference type="NCBIfam" id="NF006306">
    <property type="entry name" value="PRK08506.1"/>
    <property type="match status" value="1"/>
</dbReference>
<dbReference type="PROSITE" id="PS51199">
    <property type="entry name" value="SF4_HELICASE"/>
    <property type="match status" value="1"/>
</dbReference>
<dbReference type="GO" id="GO:0006269">
    <property type="term" value="P:DNA replication, synthesis of primer"/>
    <property type="evidence" value="ECO:0007669"/>
    <property type="project" value="UniProtKB-UniRule"/>
</dbReference>
<evidence type="ECO:0000256" key="13">
    <source>
        <dbReference type="SAM" id="MobiDB-lite"/>
    </source>
</evidence>
<dbReference type="GO" id="GO:0016887">
    <property type="term" value="F:ATP hydrolysis activity"/>
    <property type="evidence" value="ECO:0007669"/>
    <property type="project" value="RHEA"/>
</dbReference>
<dbReference type="InterPro" id="IPR007693">
    <property type="entry name" value="DNA_helicase_DnaB-like_N"/>
</dbReference>
<dbReference type="InterPro" id="IPR007694">
    <property type="entry name" value="DNA_helicase_DnaB-like_C"/>
</dbReference>
<keyword evidence="2 12" id="KW-0639">Primosome</keyword>
<comment type="similarity">
    <text evidence="1 12">Belongs to the helicase family. DnaB subfamily.</text>
</comment>
<proteinExistence type="inferred from homology"/>
<evidence type="ECO:0000256" key="8">
    <source>
        <dbReference type="ARBA" id="ARBA00023125"/>
    </source>
</evidence>
<evidence type="ECO:0000256" key="2">
    <source>
        <dbReference type="ARBA" id="ARBA00022515"/>
    </source>
</evidence>
<dbReference type="InterPro" id="IPR027417">
    <property type="entry name" value="P-loop_NTPase"/>
</dbReference>
<comment type="function">
    <text evidence="12">The main replicative DNA helicase, it participates in initiation and elongation during chromosome replication. Travels ahead of the DNA replisome, separating dsDNA into templates for DNA synthesis. A processive ATP-dependent 5'-3' DNA helicase it has DNA-dependent ATPase activity.</text>
</comment>
<dbReference type="GO" id="GO:0043139">
    <property type="term" value="F:5'-3' DNA helicase activity"/>
    <property type="evidence" value="ECO:0007669"/>
    <property type="project" value="UniProtKB-EC"/>
</dbReference>
<dbReference type="EMBL" id="UGHZ01000001">
    <property type="protein sequence ID" value="STP09561.1"/>
    <property type="molecule type" value="Genomic_DNA"/>
</dbReference>
<evidence type="ECO:0000313" key="15">
    <source>
        <dbReference type="EMBL" id="STP09561.1"/>
    </source>
</evidence>
<dbReference type="Proteomes" id="UP000255335">
    <property type="component" value="Unassembled WGS sequence"/>
</dbReference>
<keyword evidence="5 12" id="KW-0378">Hydrolase</keyword>
<evidence type="ECO:0000313" key="16">
    <source>
        <dbReference type="Proteomes" id="UP000255335"/>
    </source>
</evidence>
<dbReference type="GO" id="GO:0005524">
    <property type="term" value="F:ATP binding"/>
    <property type="evidence" value="ECO:0007669"/>
    <property type="project" value="UniProtKB-UniRule"/>
</dbReference>
<evidence type="ECO:0000256" key="4">
    <source>
        <dbReference type="ARBA" id="ARBA00022741"/>
    </source>
</evidence>
<keyword evidence="4 12" id="KW-0547">Nucleotide-binding</keyword>
<evidence type="ECO:0000256" key="11">
    <source>
        <dbReference type="NCBIfam" id="TIGR00665"/>
    </source>
</evidence>
<dbReference type="GO" id="GO:1990077">
    <property type="term" value="C:primosome complex"/>
    <property type="evidence" value="ECO:0007669"/>
    <property type="project" value="UniProtKB-UniRule"/>
</dbReference>
<dbReference type="RefSeq" id="WP_115026239.1">
    <property type="nucleotide sequence ID" value="NZ_UGHZ01000001.1"/>
</dbReference>
<evidence type="ECO:0000256" key="3">
    <source>
        <dbReference type="ARBA" id="ARBA00022705"/>
    </source>
</evidence>
<evidence type="ECO:0000256" key="10">
    <source>
        <dbReference type="ARBA" id="ARBA00048954"/>
    </source>
</evidence>
<dbReference type="PANTHER" id="PTHR30153">
    <property type="entry name" value="REPLICATIVE DNA HELICASE DNAB"/>
    <property type="match status" value="1"/>
</dbReference>
<dbReference type="SUPFAM" id="SSF48024">
    <property type="entry name" value="N-terminal domain of DnaB helicase"/>
    <property type="match status" value="1"/>
</dbReference>
<dbReference type="Gene3D" id="1.10.860.10">
    <property type="entry name" value="DNAb Helicase, Chain A"/>
    <property type="match status" value="1"/>
</dbReference>
<reference evidence="15 16" key="1">
    <citation type="submission" date="2018-06" db="EMBL/GenBank/DDBJ databases">
        <authorList>
            <consortium name="Pathogen Informatics"/>
            <person name="Doyle S."/>
        </authorList>
    </citation>
    <scope>NUCLEOTIDE SEQUENCE [LARGE SCALE GENOMIC DNA]</scope>
    <source>
        <strain evidence="15 16">NCTC12221</strain>
    </source>
</reference>
<dbReference type="InterPro" id="IPR003593">
    <property type="entry name" value="AAA+_ATPase"/>
</dbReference>
<feature type="region of interest" description="Disordered" evidence="13">
    <location>
        <begin position="472"/>
        <end position="493"/>
    </location>
</feature>
<dbReference type="NCBIfam" id="TIGR00665">
    <property type="entry name" value="DnaB"/>
    <property type="match status" value="1"/>
</dbReference>
<keyword evidence="8 12" id="KW-0238">DNA-binding</keyword>
<dbReference type="InterPro" id="IPR036185">
    <property type="entry name" value="DNA_heli_DnaB-like_N_sf"/>
</dbReference>
<dbReference type="Pfam" id="PF03796">
    <property type="entry name" value="DnaB_C"/>
    <property type="match status" value="1"/>
</dbReference>
<evidence type="ECO:0000256" key="5">
    <source>
        <dbReference type="ARBA" id="ARBA00022801"/>
    </source>
</evidence>
<dbReference type="AlphaFoldDB" id="A0A377JP57"/>
<dbReference type="InterPro" id="IPR016136">
    <property type="entry name" value="DNA_helicase_N/primase_C"/>
</dbReference>
<feature type="domain" description="SF4 helicase" evidence="14">
    <location>
        <begin position="167"/>
        <end position="455"/>
    </location>
</feature>
<evidence type="ECO:0000256" key="6">
    <source>
        <dbReference type="ARBA" id="ARBA00022806"/>
    </source>
</evidence>
<name>A0A377JP57_9HELI</name>
<evidence type="ECO:0000259" key="14">
    <source>
        <dbReference type="PROSITE" id="PS51199"/>
    </source>
</evidence>
<evidence type="ECO:0000256" key="1">
    <source>
        <dbReference type="ARBA" id="ARBA00008428"/>
    </source>
</evidence>
<feature type="compositionally biased region" description="Polar residues" evidence="13">
    <location>
        <begin position="473"/>
        <end position="485"/>
    </location>
</feature>
<evidence type="ECO:0000256" key="9">
    <source>
        <dbReference type="ARBA" id="ARBA00023235"/>
    </source>
</evidence>
<dbReference type="SMART" id="SM00382">
    <property type="entry name" value="AAA"/>
    <property type="match status" value="1"/>
</dbReference>
<keyword evidence="6 12" id="KW-0347">Helicase</keyword>
<dbReference type="CDD" id="cd00984">
    <property type="entry name" value="DnaB_C"/>
    <property type="match status" value="1"/>
</dbReference>
<protein>
    <recommendedName>
        <fullName evidence="11 12">Replicative DNA helicase</fullName>
        <ecNumber evidence="11 12">5.6.2.3</ecNumber>
    </recommendedName>
</protein>
<organism evidence="15 16">
    <name type="scientific">Helicobacter cinaedi</name>
    <dbReference type="NCBI Taxonomy" id="213"/>
    <lineage>
        <taxon>Bacteria</taxon>
        <taxon>Pseudomonadati</taxon>
        <taxon>Campylobacterota</taxon>
        <taxon>Epsilonproteobacteria</taxon>
        <taxon>Campylobacterales</taxon>
        <taxon>Helicobacteraceae</taxon>
        <taxon>Helicobacter</taxon>
    </lineage>
</organism>
<keyword evidence="7 12" id="KW-0067">ATP-binding</keyword>
<sequence>MQETIIMIEKIVLSSIFFSPEKFEEIAAELSAKDFLYPVHRDIFAMCEILNKENLPIDSEFILAKKPANKKITQEELLEIQAINPIANIEAYIDEIKEASIKREMHSLANLLREKSLDNNQSVEEIVDEVSRKLSDMSLGKSNDDVYDAGQVARDVMDHIIELKNRGNLELTGLDTGFKKLNRFTTGFNEGDLIIIGARPSMGKTTFVLNLAQHFLDNNKGVVIFSLEMPYLQLGMRMLSAKASIPLQNLRIANLTENEISELSSVVDKLASQPLQIVDASSLSIAQLKGRLRRLKKQNPDISVAIIDYLQLMNGGKGEIGKQAEVSEISRGLKMLARELSMPIIALSQLNRLVESRDDKRPILSDLRDSGAIEQDADVILFLYRDDVYARRADKERYARLKKEGKEKDFKPEHTEREIEPAEIIIAKNRNGEIGNVEIQFNKKFTRFEDRPEEYSHEMTQTRIDGADFLQNMERSTPPQSQADSNFDMPNVF</sequence>
<dbReference type="EC" id="5.6.2.3" evidence="11 12"/>